<gene>
    <name evidence="1" type="ORF">SAMN04488094_10942</name>
</gene>
<name>A0A1I1M3S4_9RHOB</name>
<dbReference type="OrthoDB" id="7644839at2"/>
<protein>
    <submittedName>
        <fullName evidence="1">Uncharacterized protein</fullName>
    </submittedName>
</protein>
<sequence>MGKHILDRNRSRENSRLAAYTGVSRRLAPEGSHPASLTLARRAKGPHNPALRYMAFLKIDRGFKA</sequence>
<keyword evidence="2" id="KW-1185">Reference proteome</keyword>
<reference evidence="1 2" key="1">
    <citation type="submission" date="2016-10" db="EMBL/GenBank/DDBJ databases">
        <authorList>
            <person name="de Groot N.N."/>
        </authorList>
    </citation>
    <scope>NUCLEOTIDE SEQUENCE [LARGE SCALE GENOMIC DNA]</scope>
    <source>
        <strain evidence="1 2">DSM 19548</strain>
    </source>
</reference>
<proteinExistence type="predicted"/>
<evidence type="ECO:0000313" key="2">
    <source>
        <dbReference type="Proteomes" id="UP000198728"/>
    </source>
</evidence>
<dbReference type="AlphaFoldDB" id="A0A1I1M3S4"/>
<dbReference type="Proteomes" id="UP000198728">
    <property type="component" value="Unassembled WGS sequence"/>
</dbReference>
<evidence type="ECO:0000313" key="1">
    <source>
        <dbReference type="EMBL" id="SFC77273.1"/>
    </source>
</evidence>
<dbReference type="EMBL" id="FOLG01000009">
    <property type="protein sequence ID" value="SFC77273.1"/>
    <property type="molecule type" value="Genomic_DNA"/>
</dbReference>
<dbReference type="RefSeq" id="WP_093361427.1">
    <property type="nucleotide sequence ID" value="NZ_FOLG01000009.1"/>
</dbReference>
<organism evidence="1 2">
    <name type="scientific">Tropicimonas isoalkanivorans</name>
    <dbReference type="NCBI Taxonomy" id="441112"/>
    <lineage>
        <taxon>Bacteria</taxon>
        <taxon>Pseudomonadati</taxon>
        <taxon>Pseudomonadota</taxon>
        <taxon>Alphaproteobacteria</taxon>
        <taxon>Rhodobacterales</taxon>
        <taxon>Roseobacteraceae</taxon>
        <taxon>Tropicimonas</taxon>
    </lineage>
</organism>
<accession>A0A1I1M3S4</accession>